<accession>A0AAN9UUQ3</accession>
<name>A0AAN9UUQ3_9PEZI</name>
<protein>
    <submittedName>
        <fullName evidence="2">Uncharacterized protein</fullName>
    </submittedName>
</protein>
<dbReference type="AlphaFoldDB" id="A0AAN9UUQ3"/>
<proteinExistence type="predicted"/>
<dbReference type="EMBL" id="JAKJXP020000025">
    <property type="protein sequence ID" value="KAK7753811.1"/>
    <property type="molecule type" value="Genomic_DNA"/>
</dbReference>
<comment type="caution">
    <text evidence="2">The sequence shown here is derived from an EMBL/GenBank/DDBJ whole genome shotgun (WGS) entry which is preliminary data.</text>
</comment>
<evidence type="ECO:0000256" key="1">
    <source>
        <dbReference type="SAM" id="MobiDB-lite"/>
    </source>
</evidence>
<sequence>MMLPTQQTEFPHLEANVQDFGGTDMYLGQQQNDHLFDPTLDTGLNLGTSGPELPWLNTEGEFSRTSEPADPTGISEHSDYAVADTPHSMDPYTEFSVSETVSSQQEVQQQDAGFLDQDQQIDLSGNYQYYGAETDLAISQDMFSPNVW</sequence>
<dbReference type="Proteomes" id="UP001320420">
    <property type="component" value="Unassembled WGS sequence"/>
</dbReference>
<evidence type="ECO:0000313" key="2">
    <source>
        <dbReference type="EMBL" id="KAK7753811.1"/>
    </source>
</evidence>
<keyword evidence="3" id="KW-1185">Reference proteome</keyword>
<gene>
    <name evidence="2" type="ORF">SLS62_004177</name>
</gene>
<feature type="compositionally biased region" description="Low complexity" evidence="1">
    <location>
        <begin position="93"/>
        <end position="103"/>
    </location>
</feature>
<feature type="region of interest" description="Disordered" evidence="1">
    <location>
        <begin position="46"/>
        <end position="103"/>
    </location>
</feature>
<organism evidence="2 3">
    <name type="scientific">Diatrype stigma</name>
    <dbReference type="NCBI Taxonomy" id="117547"/>
    <lineage>
        <taxon>Eukaryota</taxon>
        <taxon>Fungi</taxon>
        <taxon>Dikarya</taxon>
        <taxon>Ascomycota</taxon>
        <taxon>Pezizomycotina</taxon>
        <taxon>Sordariomycetes</taxon>
        <taxon>Xylariomycetidae</taxon>
        <taxon>Xylariales</taxon>
        <taxon>Diatrypaceae</taxon>
        <taxon>Diatrype</taxon>
    </lineage>
</organism>
<evidence type="ECO:0000313" key="3">
    <source>
        <dbReference type="Proteomes" id="UP001320420"/>
    </source>
</evidence>
<reference evidence="2 3" key="1">
    <citation type="submission" date="2024-02" db="EMBL/GenBank/DDBJ databases">
        <title>De novo assembly and annotation of 12 fungi associated with fruit tree decline syndrome in Ontario, Canada.</title>
        <authorList>
            <person name="Sulman M."/>
            <person name="Ellouze W."/>
            <person name="Ilyukhin E."/>
        </authorList>
    </citation>
    <scope>NUCLEOTIDE SEQUENCE [LARGE SCALE GENOMIC DNA]</scope>
    <source>
        <strain evidence="2 3">M11/M66-122</strain>
    </source>
</reference>